<dbReference type="EMBL" id="BAAABY010000049">
    <property type="protein sequence ID" value="GAA0492142.1"/>
    <property type="molecule type" value="Genomic_DNA"/>
</dbReference>
<feature type="region of interest" description="Disordered" evidence="1">
    <location>
        <begin position="150"/>
        <end position="171"/>
    </location>
</feature>
<accession>A0ABN1B7X1</accession>
<gene>
    <name evidence="2" type="ORF">GCM10010361_66770</name>
</gene>
<feature type="region of interest" description="Disordered" evidence="1">
    <location>
        <begin position="17"/>
        <end position="38"/>
    </location>
</feature>
<feature type="compositionally biased region" description="Low complexity" evidence="1">
    <location>
        <begin position="17"/>
        <end position="28"/>
    </location>
</feature>
<proteinExistence type="predicted"/>
<sequence>MHRYALGVQRFGDGVRQPVGGVRQPVGGVRRGERAGERGARLGLRGQCAGDGRGREAGVGQGQAEAVQVADEPGVDQRDPAARGDLRQQPGRIGGVNGAADIEAQLAQVAFERRPGDRRTGEDCGRQTNSLPECWQGRRPVRIRYELPGQQSWHTSGPGGVGGTSAEVSGSPDAAVHHAFTARWPTGGGVCRDHHGRSCRR</sequence>
<feature type="region of interest" description="Disordered" evidence="1">
    <location>
        <begin position="71"/>
        <end position="94"/>
    </location>
</feature>
<feature type="compositionally biased region" description="Basic and acidic residues" evidence="1">
    <location>
        <begin position="75"/>
        <end position="86"/>
    </location>
</feature>
<comment type="caution">
    <text evidence="2">The sequence shown here is derived from an EMBL/GenBank/DDBJ whole genome shotgun (WGS) entry which is preliminary data.</text>
</comment>
<organism evidence="2 3">
    <name type="scientific">Streptomyces olivaceiscleroticus</name>
    <dbReference type="NCBI Taxonomy" id="68245"/>
    <lineage>
        <taxon>Bacteria</taxon>
        <taxon>Bacillati</taxon>
        <taxon>Actinomycetota</taxon>
        <taxon>Actinomycetes</taxon>
        <taxon>Kitasatosporales</taxon>
        <taxon>Streptomycetaceae</taxon>
        <taxon>Streptomyces</taxon>
    </lineage>
</organism>
<dbReference type="Proteomes" id="UP001500909">
    <property type="component" value="Unassembled WGS sequence"/>
</dbReference>
<evidence type="ECO:0000313" key="3">
    <source>
        <dbReference type="Proteomes" id="UP001500909"/>
    </source>
</evidence>
<evidence type="ECO:0000256" key="1">
    <source>
        <dbReference type="SAM" id="MobiDB-lite"/>
    </source>
</evidence>
<protein>
    <submittedName>
        <fullName evidence="2">Uncharacterized protein</fullName>
    </submittedName>
</protein>
<keyword evidence="3" id="KW-1185">Reference proteome</keyword>
<name>A0ABN1B7X1_9ACTN</name>
<evidence type="ECO:0000313" key="2">
    <source>
        <dbReference type="EMBL" id="GAA0492142.1"/>
    </source>
</evidence>
<reference evidence="2 3" key="1">
    <citation type="journal article" date="2019" name="Int. J. Syst. Evol. Microbiol.">
        <title>The Global Catalogue of Microorganisms (GCM) 10K type strain sequencing project: providing services to taxonomists for standard genome sequencing and annotation.</title>
        <authorList>
            <consortium name="The Broad Institute Genomics Platform"/>
            <consortium name="The Broad Institute Genome Sequencing Center for Infectious Disease"/>
            <person name="Wu L."/>
            <person name="Ma J."/>
        </authorList>
    </citation>
    <scope>NUCLEOTIDE SEQUENCE [LARGE SCALE GENOMIC DNA]</scope>
    <source>
        <strain evidence="2 3">JCM 4805</strain>
    </source>
</reference>